<dbReference type="RefSeq" id="WP_184048963.1">
    <property type="nucleotide sequence ID" value="NZ_JACIGK010000060.1"/>
</dbReference>
<comment type="caution">
    <text evidence="9">The sequence shown here is derived from an EMBL/GenBank/DDBJ whole genome shotgun (WGS) entry which is preliminary data.</text>
</comment>
<dbReference type="GO" id="GO:0003729">
    <property type="term" value="F:mRNA binding"/>
    <property type="evidence" value="ECO:0007669"/>
    <property type="project" value="InterPro"/>
</dbReference>
<dbReference type="AlphaFoldDB" id="A0A7W6RGM4"/>
<comment type="similarity">
    <text evidence="1">Belongs to the HicA mRNA interferase family.</text>
</comment>
<evidence type="ECO:0000256" key="2">
    <source>
        <dbReference type="ARBA" id="ARBA00022649"/>
    </source>
</evidence>
<evidence type="ECO:0000256" key="5">
    <source>
        <dbReference type="ARBA" id="ARBA00022801"/>
    </source>
</evidence>
<reference evidence="9 10" key="1">
    <citation type="submission" date="2020-08" db="EMBL/GenBank/DDBJ databases">
        <title>Genome sequencing of Purple Non-Sulfur Bacteria from various extreme environments.</title>
        <authorList>
            <person name="Mayer M."/>
        </authorList>
    </citation>
    <scope>NUCLEOTIDE SEQUENCE [LARGE SCALE GENOMIC DNA]</scope>
    <source>
        <strain evidence="9 10">JA131</strain>
    </source>
</reference>
<evidence type="ECO:0000256" key="3">
    <source>
        <dbReference type="ARBA" id="ARBA00022722"/>
    </source>
</evidence>
<dbReference type="Proteomes" id="UP000554286">
    <property type="component" value="Unassembled WGS sequence"/>
</dbReference>
<dbReference type="GO" id="GO:0016787">
    <property type="term" value="F:hydrolase activity"/>
    <property type="evidence" value="ECO:0007669"/>
    <property type="project" value="UniProtKB-KW"/>
</dbReference>
<dbReference type="Pfam" id="PF07927">
    <property type="entry name" value="HicA_toxin"/>
    <property type="match status" value="1"/>
</dbReference>
<feature type="region of interest" description="Disordered" evidence="8">
    <location>
        <begin position="23"/>
        <end position="62"/>
    </location>
</feature>
<keyword evidence="4" id="KW-0255">Endonuclease</keyword>
<evidence type="ECO:0000256" key="1">
    <source>
        <dbReference type="ARBA" id="ARBA00006620"/>
    </source>
</evidence>
<evidence type="ECO:0000256" key="6">
    <source>
        <dbReference type="ARBA" id="ARBA00022884"/>
    </source>
</evidence>
<dbReference type="SUPFAM" id="SSF54786">
    <property type="entry name" value="YcfA/nrd intein domain"/>
    <property type="match status" value="1"/>
</dbReference>
<accession>A0A7W6RGM4</accession>
<dbReference type="InterPro" id="IPR038570">
    <property type="entry name" value="HicA_sf"/>
</dbReference>
<evidence type="ECO:0000313" key="9">
    <source>
        <dbReference type="EMBL" id="MBB4268209.1"/>
    </source>
</evidence>
<protein>
    <submittedName>
        <fullName evidence="9">Putative RNA binding protein YcfA (HicA-like mRNA interferase family)</fullName>
    </submittedName>
</protein>
<dbReference type="GO" id="GO:0004519">
    <property type="term" value="F:endonuclease activity"/>
    <property type="evidence" value="ECO:0007669"/>
    <property type="project" value="UniProtKB-KW"/>
</dbReference>
<keyword evidence="2" id="KW-1277">Toxin-antitoxin system</keyword>
<dbReference type="Gene3D" id="3.30.920.30">
    <property type="entry name" value="Hypothetical protein"/>
    <property type="match status" value="1"/>
</dbReference>
<name>A0A7W6RGM4_9PROT</name>
<keyword evidence="5" id="KW-0378">Hydrolase</keyword>
<evidence type="ECO:0000256" key="7">
    <source>
        <dbReference type="ARBA" id="ARBA00023016"/>
    </source>
</evidence>
<keyword evidence="3" id="KW-0540">Nuclease</keyword>
<evidence type="ECO:0000256" key="8">
    <source>
        <dbReference type="SAM" id="MobiDB-lite"/>
    </source>
</evidence>
<dbReference type="EMBL" id="JACIGK010000060">
    <property type="protein sequence ID" value="MBB4268209.1"/>
    <property type="molecule type" value="Genomic_DNA"/>
</dbReference>
<sequence length="62" mass="6969">MHSRTILKLLKEDGWVQVQRTGSHVQLKHPAKPGRTTVPHPNPDIPIGTLKSIEKQSGVRLR</sequence>
<gene>
    <name evidence="9" type="ORF">GGD89_003866</name>
</gene>
<evidence type="ECO:0000256" key="4">
    <source>
        <dbReference type="ARBA" id="ARBA00022759"/>
    </source>
</evidence>
<keyword evidence="6" id="KW-0694">RNA-binding</keyword>
<dbReference type="InterPro" id="IPR012933">
    <property type="entry name" value="HicA_mRNA_interferase"/>
</dbReference>
<keyword evidence="10" id="KW-1185">Reference proteome</keyword>
<evidence type="ECO:0000313" key="10">
    <source>
        <dbReference type="Proteomes" id="UP000554286"/>
    </source>
</evidence>
<proteinExistence type="inferred from homology"/>
<organism evidence="9 10">
    <name type="scientific">Roseospira visakhapatnamensis</name>
    <dbReference type="NCBI Taxonomy" id="390880"/>
    <lineage>
        <taxon>Bacteria</taxon>
        <taxon>Pseudomonadati</taxon>
        <taxon>Pseudomonadota</taxon>
        <taxon>Alphaproteobacteria</taxon>
        <taxon>Rhodospirillales</taxon>
        <taxon>Rhodospirillaceae</taxon>
        <taxon>Roseospira</taxon>
    </lineage>
</organism>
<keyword evidence="7" id="KW-0346">Stress response</keyword>